<dbReference type="SUPFAM" id="SSF50939">
    <property type="entry name" value="Sialidases"/>
    <property type="match status" value="1"/>
</dbReference>
<proteinExistence type="predicted"/>
<feature type="chain" id="PRO_5015740386" description="Glycoside hydrolase family 93 protein" evidence="1">
    <location>
        <begin position="22"/>
        <end position="387"/>
    </location>
</feature>
<dbReference type="InterPro" id="IPR036278">
    <property type="entry name" value="Sialidase_sf"/>
</dbReference>
<protein>
    <recommendedName>
        <fullName evidence="4">Glycoside hydrolase family 93 protein</fullName>
    </recommendedName>
</protein>
<organism evidence="2 3">
    <name type="scientific">Corynespora cassiicola Philippines</name>
    <dbReference type="NCBI Taxonomy" id="1448308"/>
    <lineage>
        <taxon>Eukaryota</taxon>
        <taxon>Fungi</taxon>
        <taxon>Dikarya</taxon>
        <taxon>Ascomycota</taxon>
        <taxon>Pezizomycotina</taxon>
        <taxon>Dothideomycetes</taxon>
        <taxon>Pleosporomycetidae</taxon>
        <taxon>Pleosporales</taxon>
        <taxon>Corynesporascaceae</taxon>
        <taxon>Corynespora</taxon>
    </lineage>
</organism>
<accession>A0A2T2PD10</accession>
<keyword evidence="1" id="KW-0732">Signal</keyword>
<dbReference type="AlphaFoldDB" id="A0A2T2PD10"/>
<dbReference type="Proteomes" id="UP000240883">
    <property type="component" value="Unassembled WGS sequence"/>
</dbReference>
<dbReference type="EMBL" id="KZ678128">
    <property type="protein sequence ID" value="PSN75547.1"/>
    <property type="molecule type" value="Genomic_DNA"/>
</dbReference>
<name>A0A2T2PD10_CORCC</name>
<keyword evidence="3" id="KW-1185">Reference proteome</keyword>
<evidence type="ECO:0008006" key="4">
    <source>
        <dbReference type="Google" id="ProtNLM"/>
    </source>
</evidence>
<dbReference type="STRING" id="1448308.A0A2T2PD10"/>
<dbReference type="PANTHER" id="PTHR38792">
    <property type="entry name" value="BNR/ASP-BOX REPEAT DOMAIN PROTEIN (AFU_ORTHOLOGUE AFUA_7G06430)-RELATED"/>
    <property type="match status" value="1"/>
</dbReference>
<feature type="signal peptide" evidence="1">
    <location>
        <begin position="1"/>
        <end position="21"/>
    </location>
</feature>
<evidence type="ECO:0000313" key="2">
    <source>
        <dbReference type="EMBL" id="PSN75547.1"/>
    </source>
</evidence>
<dbReference type="OrthoDB" id="2130735at2759"/>
<dbReference type="PANTHER" id="PTHR38792:SF3">
    <property type="entry name" value="BNR_ASP-BOX REPEAT DOMAIN PROTEIN (AFU_ORTHOLOGUE AFUA_7G06430)-RELATED"/>
    <property type="match status" value="1"/>
</dbReference>
<evidence type="ECO:0000313" key="3">
    <source>
        <dbReference type="Proteomes" id="UP000240883"/>
    </source>
</evidence>
<gene>
    <name evidence="2" type="ORF">BS50DRAFT_568174</name>
</gene>
<dbReference type="Gene3D" id="2.120.10.10">
    <property type="match status" value="1"/>
</dbReference>
<reference evidence="2 3" key="1">
    <citation type="journal article" date="2018" name="Front. Microbiol.">
        <title>Genome-Wide Analysis of Corynespora cassiicola Leaf Fall Disease Putative Effectors.</title>
        <authorList>
            <person name="Lopez D."/>
            <person name="Ribeiro S."/>
            <person name="Label P."/>
            <person name="Fumanal B."/>
            <person name="Venisse J.S."/>
            <person name="Kohler A."/>
            <person name="de Oliveira R.R."/>
            <person name="Labutti K."/>
            <person name="Lipzen A."/>
            <person name="Lail K."/>
            <person name="Bauer D."/>
            <person name="Ohm R.A."/>
            <person name="Barry K.W."/>
            <person name="Spatafora J."/>
            <person name="Grigoriev I.V."/>
            <person name="Martin F.M."/>
            <person name="Pujade-Renaud V."/>
        </authorList>
    </citation>
    <scope>NUCLEOTIDE SEQUENCE [LARGE SCALE GENOMIC DNA]</scope>
    <source>
        <strain evidence="2 3">Philippines</strain>
    </source>
</reference>
<evidence type="ECO:0000256" key="1">
    <source>
        <dbReference type="SAM" id="SignalP"/>
    </source>
</evidence>
<sequence length="387" mass="42546">MKAIGISTLLFGLELLSVAQGISIPKAKRAPEPFSDFTNNVVFRPLPDHESWGTIYARTIQLPDGSHLLSWEDYSPEPPLMAFPIYRSQDGGATWTNFSQVHDQVNGWGMRYQPNFFVLEEDLGDYPAGTVIIGGMSVKRDLSEAWLDIYTSSDNGASWDFASHAVYAPGPETVTNGNDAVWEPFFLMHEGTLVCYYSDQRDENYAQKLAHITTTNLKDWSEPTNDVTYPTYEYRPGMTTVAHIKSTGNYIMTYELCGTSGGGCPSYFKVASSPYEFDAVKGTLIVADTGENPGSAPYVIWTEHPDRTDGTGIIIMNGGQNDAVYLNEDSAAPDGWRRFDIAQDSAHSRTLEIIDVQGERKLMLAGGGHMSSGADNFVSVGVVGIPR</sequence>